<dbReference type="Pfam" id="PF00202">
    <property type="entry name" value="Aminotran_3"/>
    <property type="match status" value="1"/>
</dbReference>
<dbReference type="PANTHER" id="PTHR11986">
    <property type="entry name" value="AMINOTRANSFERASE CLASS III"/>
    <property type="match status" value="1"/>
</dbReference>
<evidence type="ECO:0000256" key="3">
    <source>
        <dbReference type="ARBA" id="ARBA00012924"/>
    </source>
</evidence>
<comment type="pathway">
    <text evidence="2">Amino-acid biosynthesis; L-proline biosynthesis; L-glutamate 5-semialdehyde from L-ornithine: step 1/1.</text>
</comment>
<accession>A0A2P8DH91</accession>
<dbReference type="PIRSF" id="PIRSF000521">
    <property type="entry name" value="Transaminase_4ab_Lys_Orn"/>
    <property type="match status" value="1"/>
</dbReference>
<dbReference type="AlphaFoldDB" id="A0A2P8DH91"/>
<evidence type="ECO:0000256" key="5">
    <source>
        <dbReference type="ARBA" id="ARBA00022650"/>
    </source>
</evidence>
<dbReference type="InterPro" id="IPR010164">
    <property type="entry name" value="Orn_aminotrans"/>
</dbReference>
<evidence type="ECO:0000256" key="9">
    <source>
        <dbReference type="RuleBase" id="RU003560"/>
    </source>
</evidence>
<keyword evidence="12" id="KW-1185">Reference proteome</keyword>
<dbReference type="PROSITE" id="PS00600">
    <property type="entry name" value="AA_TRANSFER_CLASS_3"/>
    <property type="match status" value="1"/>
</dbReference>
<dbReference type="EMBL" id="PYGA01000011">
    <property type="protein sequence ID" value="PSK96581.1"/>
    <property type="molecule type" value="Genomic_DNA"/>
</dbReference>
<gene>
    <name evidence="11" type="ORF">CLV63_111176</name>
</gene>
<keyword evidence="6" id="KW-0808">Transferase</keyword>
<dbReference type="InterPro" id="IPR015424">
    <property type="entry name" value="PyrdxlP-dep_Trfase"/>
</dbReference>
<dbReference type="Proteomes" id="UP000240542">
    <property type="component" value="Unassembled WGS sequence"/>
</dbReference>
<dbReference type="GO" id="GO:0042802">
    <property type="term" value="F:identical protein binding"/>
    <property type="evidence" value="ECO:0007669"/>
    <property type="project" value="TreeGrafter"/>
</dbReference>
<dbReference type="InterPro" id="IPR015422">
    <property type="entry name" value="PyrdxlP-dep_Trfase_small"/>
</dbReference>
<keyword evidence="5" id="KW-0641">Proline biosynthesis</keyword>
<dbReference type="Gene3D" id="3.90.1150.10">
    <property type="entry name" value="Aspartate Aminotransferase, domain 1"/>
    <property type="match status" value="1"/>
</dbReference>
<dbReference type="SUPFAM" id="SSF53383">
    <property type="entry name" value="PLP-dependent transferases"/>
    <property type="match status" value="1"/>
</dbReference>
<evidence type="ECO:0000256" key="1">
    <source>
        <dbReference type="ARBA" id="ARBA00001933"/>
    </source>
</evidence>
<protein>
    <recommendedName>
        <fullName evidence="3">ornithine aminotransferase</fullName>
        <ecNumber evidence="3">2.6.1.13</ecNumber>
    </recommendedName>
    <alternativeName>
        <fullName evidence="8">Ornithine--oxo-acid aminotransferase</fullName>
    </alternativeName>
</protein>
<dbReference type="UniPathway" id="UPA00098">
    <property type="reaction ID" value="UER00358"/>
</dbReference>
<dbReference type="RefSeq" id="WP_106583947.1">
    <property type="nucleotide sequence ID" value="NZ_PYGA01000011.1"/>
</dbReference>
<dbReference type="OrthoDB" id="3204291at2"/>
<dbReference type="GO" id="GO:0055129">
    <property type="term" value="P:L-proline biosynthetic process"/>
    <property type="evidence" value="ECO:0007669"/>
    <property type="project" value="UniProtKB-UniPathway"/>
</dbReference>
<evidence type="ECO:0000313" key="12">
    <source>
        <dbReference type="Proteomes" id="UP000240542"/>
    </source>
</evidence>
<dbReference type="GO" id="GO:0004587">
    <property type="term" value="F:ornithine aminotransferase activity"/>
    <property type="evidence" value="ECO:0007669"/>
    <property type="project" value="UniProtKB-EC"/>
</dbReference>
<dbReference type="PANTHER" id="PTHR11986:SF18">
    <property type="entry name" value="ORNITHINE AMINOTRANSFERASE, MITOCHONDRIAL"/>
    <property type="match status" value="1"/>
</dbReference>
<comment type="caution">
    <text evidence="11">The sequence shown here is derived from an EMBL/GenBank/DDBJ whole genome shotgun (WGS) entry which is preliminary data.</text>
</comment>
<dbReference type="InterPro" id="IPR005814">
    <property type="entry name" value="Aminotrans_3"/>
</dbReference>
<evidence type="ECO:0000313" key="11">
    <source>
        <dbReference type="EMBL" id="PSK96581.1"/>
    </source>
</evidence>
<dbReference type="FunFam" id="3.40.640.10:FF:000011">
    <property type="entry name" value="Ornithine aminotransferase"/>
    <property type="match status" value="1"/>
</dbReference>
<evidence type="ECO:0000256" key="6">
    <source>
        <dbReference type="ARBA" id="ARBA00022679"/>
    </source>
</evidence>
<keyword evidence="4" id="KW-0032">Aminotransferase</keyword>
<evidence type="ECO:0000256" key="4">
    <source>
        <dbReference type="ARBA" id="ARBA00022576"/>
    </source>
</evidence>
<dbReference type="InterPro" id="IPR015421">
    <property type="entry name" value="PyrdxlP-dep_Trfase_major"/>
</dbReference>
<proteinExistence type="inferred from homology"/>
<comment type="similarity">
    <text evidence="9">Belongs to the class-III pyridoxal-phosphate-dependent aminotransferase family.</text>
</comment>
<evidence type="ECO:0000256" key="10">
    <source>
        <dbReference type="SAM" id="MobiDB-lite"/>
    </source>
</evidence>
<keyword evidence="5" id="KW-0028">Amino-acid biosynthesis</keyword>
<sequence>MSEIRSLGQHTVNSGDPAETENAATTTTQHIGLAETHSAHNYNPLPVVIAEGDGAWVTDVEGRRYLDCLAGYSAMNFGHHHPDLLAAAHRQVDRVTLTSRAFYTDQFAPFVTALSGLVGKQQVLPMNTGAEAVETGIKVARRWGYEVKGIPADRATIIVAGGNFHGRTTTIVSFSEDPDAYGGFGPYTPGFRVVPYGDADAIAQAVDATTAAVLIEPVQGEAGVIVPPPDYLPRIREICDRNQVLFIADEVQSGLGRTGTVRACEHTGVVPDAYLFGKALGGGILPVSAVVADADVLGVIRPGQHGSTFGGNPFACAMGSTVVRMLSEGPYLADARRLGEVLARRIRGFVGNGVVAARSIGLWAGIDVDDSLATGREMCELLAERGVLVKDTHGSTIRLSPPLVIDEDDLNWGLDQVEAVLTDLRAAAG</sequence>
<feature type="region of interest" description="Disordered" evidence="10">
    <location>
        <begin position="1"/>
        <end position="24"/>
    </location>
</feature>
<organism evidence="11 12">
    <name type="scientific">Murinocardiopsis flavida</name>
    <dbReference type="NCBI Taxonomy" id="645275"/>
    <lineage>
        <taxon>Bacteria</taxon>
        <taxon>Bacillati</taxon>
        <taxon>Actinomycetota</taxon>
        <taxon>Actinomycetes</taxon>
        <taxon>Streptosporangiales</taxon>
        <taxon>Nocardiopsidaceae</taxon>
        <taxon>Murinocardiopsis</taxon>
    </lineage>
</organism>
<keyword evidence="7 9" id="KW-0663">Pyridoxal phosphate</keyword>
<evidence type="ECO:0000256" key="8">
    <source>
        <dbReference type="ARBA" id="ARBA00030587"/>
    </source>
</evidence>
<dbReference type="NCBIfam" id="TIGR01885">
    <property type="entry name" value="Orn_aminotrans"/>
    <property type="match status" value="1"/>
</dbReference>
<comment type="cofactor">
    <cofactor evidence="1">
        <name>pyridoxal 5'-phosphate</name>
        <dbReference type="ChEBI" id="CHEBI:597326"/>
    </cofactor>
</comment>
<evidence type="ECO:0000256" key="2">
    <source>
        <dbReference type="ARBA" id="ARBA00004998"/>
    </source>
</evidence>
<dbReference type="Gene3D" id="3.40.640.10">
    <property type="entry name" value="Type I PLP-dependent aspartate aminotransferase-like (Major domain)"/>
    <property type="match status" value="1"/>
</dbReference>
<name>A0A2P8DH91_9ACTN</name>
<dbReference type="CDD" id="cd00610">
    <property type="entry name" value="OAT_like"/>
    <property type="match status" value="1"/>
</dbReference>
<evidence type="ECO:0000256" key="7">
    <source>
        <dbReference type="ARBA" id="ARBA00022898"/>
    </source>
</evidence>
<reference evidence="11 12" key="1">
    <citation type="submission" date="2018-03" db="EMBL/GenBank/DDBJ databases">
        <title>Genomic Encyclopedia of Archaeal and Bacterial Type Strains, Phase II (KMG-II): from individual species to whole genera.</title>
        <authorList>
            <person name="Goeker M."/>
        </authorList>
    </citation>
    <scope>NUCLEOTIDE SEQUENCE [LARGE SCALE GENOMIC DNA]</scope>
    <source>
        <strain evidence="11 12">DSM 45312</strain>
    </source>
</reference>
<dbReference type="InterPro" id="IPR049704">
    <property type="entry name" value="Aminotrans_3_PPA_site"/>
</dbReference>
<dbReference type="GO" id="GO:0030170">
    <property type="term" value="F:pyridoxal phosphate binding"/>
    <property type="evidence" value="ECO:0007669"/>
    <property type="project" value="InterPro"/>
</dbReference>
<dbReference type="InterPro" id="IPR050103">
    <property type="entry name" value="Class-III_PLP-dep_AT"/>
</dbReference>
<dbReference type="EC" id="2.6.1.13" evidence="3"/>